<dbReference type="EMBL" id="JADEWZ010000002">
    <property type="protein sequence ID" value="MBE9114642.1"/>
    <property type="molecule type" value="Genomic_DNA"/>
</dbReference>
<evidence type="ECO:0000256" key="7">
    <source>
        <dbReference type="SAM" id="Phobius"/>
    </source>
</evidence>
<evidence type="ECO:0000313" key="9">
    <source>
        <dbReference type="Proteomes" id="UP000654482"/>
    </source>
</evidence>
<keyword evidence="3" id="KW-1003">Cell membrane</keyword>
<dbReference type="PANTHER" id="PTHR30250:SF10">
    <property type="entry name" value="LIPOPOLYSACCHARIDE BIOSYNTHESIS PROTEIN WZXC"/>
    <property type="match status" value="1"/>
</dbReference>
<comment type="similarity">
    <text evidence="2">Belongs to the polysaccharide synthase family.</text>
</comment>
<feature type="transmembrane region" description="Helical" evidence="7">
    <location>
        <begin position="113"/>
        <end position="129"/>
    </location>
</feature>
<protein>
    <submittedName>
        <fullName evidence="8">Oligosaccharide flippase family protein</fullName>
    </submittedName>
</protein>
<comment type="caution">
    <text evidence="8">The sequence shown here is derived from an EMBL/GenBank/DDBJ whole genome shotgun (WGS) entry which is preliminary data.</text>
</comment>
<dbReference type="RefSeq" id="WP_194027728.1">
    <property type="nucleotide sequence ID" value="NZ_JADEWZ010000002.1"/>
</dbReference>
<feature type="transmembrane region" description="Helical" evidence="7">
    <location>
        <begin position="383"/>
        <end position="404"/>
    </location>
</feature>
<keyword evidence="4 7" id="KW-0812">Transmembrane</keyword>
<feature type="transmembrane region" description="Helical" evidence="7">
    <location>
        <begin position="293"/>
        <end position="314"/>
    </location>
</feature>
<accession>A0A8J7AWE3</accession>
<evidence type="ECO:0000256" key="2">
    <source>
        <dbReference type="ARBA" id="ARBA00007430"/>
    </source>
</evidence>
<reference evidence="8" key="1">
    <citation type="submission" date="2020-10" db="EMBL/GenBank/DDBJ databases">
        <authorList>
            <person name="Castelo-Branco R."/>
            <person name="Eusebio N."/>
            <person name="Adriana R."/>
            <person name="Vieira A."/>
            <person name="Brugerolle De Fraissinette N."/>
            <person name="Rezende De Castro R."/>
            <person name="Schneider M.P."/>
            <person name="Vasconcelos V."/>
            <person name="Leao P.N."/>
        </authorList>
    </citation>
    <scope>NUCLEOTIDE SEQUENCE</scope>
    <source>
        <strain evidence="8">LEGE 07157</strain>
    </source>
</reference>
<sequence>MPSLKSLALKGTLWTIIGYGASQILRFGSNLILTRLLFPEIFGLMTLVYTFIVGLSLFSDIGINPGIIRSDRGDDPEFLNTAWTLQVLRSIVIWLCCLAIAFPAAQIYNEPRLLWLIPIVGFNVILAGFKSTAVITLNRHLAIAKLTLVNLTLQIISIAVMVAWASFHPTIWALIVGNTVSSLLELFVSHRLIPGTKNTFAWDRAAVKELLSFGTWVFISTAMTFLASQSDRLILGKVLSIEMLGIYSIAFTLSEVPRQVVLAVSDRVIFPAISKLGDLPREAMLAKLEKPRFPVLIALAFGLAILTVFGDLLIRFLYDARYDEAGWMLPILALGIWPIVLTQSLDSCLFVIGKIRSVVVGTFLSFLVLAIGIPLGTRFWGPIGAVIAVALSNLPPYIAITFGLWRHRLACLKQDLITTVLFVGFLALFVWGRSALGWGYPW</sequence>
<evidence type="ECO:0000256" key="6">
    <source>
        <dbReference type="ARBA" id="ARBA00023136"/>
    </source>
</evidence>
<proteinExistence type="inferred from homology"/>
<gene>
    <name evidence="8" type="ORF">IQ249_01910</name>
</gene>
<name>A0A8J7AWE3_9CYAN</name>
<feature type="transmembrane region" description="Helical" evidence="7">
    <location>
        <begin position="357"/>
        <end position="377"/>
    </location>
</feature>
<organism evidence="8 9">
    <name type="scientific">Lusitaniella coriacea LEGE 07157</name>
    <dbReference type="NCBI Taxonomy" id="945747"/>
    <lineage>
        <taxon>Bacteria</taxon>
        <taxon>Bacillati</taxon>
        <taxon>Cyanobacteriota</taxon>
        <taxon>Cyanophyceae</taxon>
        <taxon>Spirulinales</taxon>
        <taxon>Lusitaniellaceae</taxon>
        <taxon>Lusitaniella</taxon>
    </lineage>
</organism>
<feature type="transmembrane region" description="Helical" evidence="7">
    <location>
        <begin position="210"/>
        <end position="228"/>
    </location>
</feature>
<feature type="transmembrane region" description="Helical" evidence="7">
    <location>
        <begin position="7"/>
        <end position="25"/>
    </location>
</feature>
<feature type="transmembrane region" description="Helical" evidence="7">
    <location>
        <begin position="141"/>
        <end position="165"/>
    </location>
</feature>
<keyword evidence="5 7" id="KW-1133">Transmembrane helix</keyword>
<feature type="transmembrane region" description="Helical" evidence="7">
    <location>
        <begin position="37"/>
        <end position="58"/>
    </location>
</feature>
<dbReference type="Proteomes" id="UP000654482">
    <property type="component" value="Unassembled WGS sequence"/>
</dbReference>
<evidence type="ECO:0000313" key="8">
    <source>
        <dbReference type="EMBL" id="MBE9114642.1"/>
    </source>
</evidence>
<dbReference type="PANTHER" id="PTHR30250">
    <property type="entry name" value="PST FAMILY PREDICTED COLANIC ACID TRANSPORTER"/>
    <property type="match status" value="1"/>
</dbReference>
<feature type="transmembrane region" description="Helical" evidence="7">
    <location>
        <begin position="234"/>
        <end position="253"/>
    </location>
</feature>
<comment type="subcellular location">
    <subcellularLocation>
        <location evidence="1">Cell membrane</location>
        <topology evidence="1">Multi-pass membrane protein</topology>
    </subcellularLocation>
</comment>
<feature type="transmembrane region" description="Helical" evidence="7">
    <location>
        <begin position="416"/>
        <end position="436"/>
    </location>
</feature>
<dbReference type="AlphaFoldDB" id="A0A8J7AWE3"/>
<evidence type="ECO:0000256" key="1">
    <source>
        <dbReference type="ARBA" id="ARBA00004651"/>
    </source>
</evidence>
<evidence type="ECO:0000256" key="5">
    <source>
        <dbReference type="ARBA" id="ARBA00022989"/>
    </source>
</evidence>
<keyword evidence="6 7" id="KW-0472">Membrane</keyword>
<dbReference type="Pfam" id="PF13440">
    <property type="entry name" value="Polysacc_synt_3"/>
    <property type="match status" value="1"/>
</dbReference>
<keyword evidence="9" id="KW-1185">Reference proteome</keyword>
<dbReference type="InterPro" id="IPR050833">
    <property type="entry name" value="Poly_Biosynth_Transport"/>
</dbReference>
<feature type="transmembrane region" description="Helical" evidence="7">
    <location>
        <begin position="326"/>
        <end position="345"/>
    </location>
</feature>
<dbReference type="GO" id="GO:0005886">
    <property type="term" value="C:plasma membrane"/>
    <property type="evidence" value="ECO:0007669"/>
    <property type="project" value="UniProtKB-SubCell"/>
</dbReference>
<evidence type="ECO:0000256" key="4">
    <source>
        <dbReference type="ARBA" id="ARBA00022692"/>
    </source>
</evidence>
<evidence type="ECO:0000256" key="3">
    <source>
        <dbReference type="ARBA" id="ARBA00022475"/>
    </source>
</evidence>
<feature type="transmembrane region" description="Helical" evidence="7">
    <location>
        <begin position="171"/>
        <end position="189"/>
    </location>
</feature>